<dbReference type="GO" id="GO:0005814">
    <property type="term" value="C:centriole"/>
    <property type="evidence" value="ECO:0007669"/>
    <property type="project" value="TreeGrafter"/>
</dbReference>
<dbReference type="Pfam" id="PF00515">
    <property type="entry name" value="TPR_1"/>
    <property type="match status" value="1"/>
</dbReference>
<reference evidence="2 3" key="1">
    <citation type="journal article" date="2015" name="Genome Biol. Evol.">
        <title>The genome of winter moth (Operophtera brumata) provides a genomic perspective on sexual dimorphism and phenology.</title>
        <authorList>
            <person name="Derks M.F."/>
            <person name="Smit S."/>
            <person name="Salis L."/>
            <person name="Schijlen E."/>
            <person name="Bossers A."/>
            <person name="Mateman C."/>
            <person name="Pijl A.S."/>
            <person name="de Ridder D."/>
            <person name="Groenen M.A."/>
            <person name="Visser M.E."/>
            <person name="Megens H.J."/>
        </authorList>
    </citation>
    <scope>NUCLEOTIDE SEQUENCE [LARGE SCALE GENOMIC DNA]</scope>
    <source>
        <strain evidence="2">WM2013NL</strain>
        <tissue evidence="2">Head and thorax</tissue>
    </source>
</reference>
<dbReference type="PANTHER" id="PTHR44117">
    <property type="entry name" value="INTRAFLAGELLAR TRANSPORT PROTEIN 88 HOMOLOG"/>
    <property type="match status" value="1"/>
</dbReference>
<organism evidence="2 3">
    <name type="scientific">Operophtera brumata</name>
    <name type="common">Winter moth</name>
    <name type="synonym">Phalaena brumata</name>
    <dbReference type="NCBI Taxonomy" id="104452"/>
    <lineage>
        <taxon>Eukaryota</taxon>
        <taxon>Metazoa</taxon>
        <taxon>Ecdysozoa</taxon>
        <taxon>Arthropoda</taxon>
        <taxon>Hexapoda</taxon>
        <taxon>Insecta</taxon>
        <taxon>Pterygota</taxon>
        <taxon>Neoptera</taxon>
        <taxon>Endopterygota</taxon>
        <taxon>Lepidoptera</taxon>
        <taxon>Glossata</taxon>
        <taxon>Ditrysia</taxon>
        <taxon>Geometroidea</taxon>
        <taxon>Geometridae</taxon>
        <taxon>Larentiinae</taxon>
        <taxon>Operophtera</taxon>
    </lineage>
</organism>
<dbReference type="InterPro" id="IPR019734">
    <property type="entry name" value="TPR_rpt"/>
</dbReference>
<gene>
    <name evidence="2" type="ORF">OBRU01_00181</name>
</gene>
<dbReference type="GO" id="GO:0019894">
    <property type="term" value="F:kinesin binding"/>
    <property type="evidence" value="ECO:0007669"/>
    <property type="project" value="TreeGrafter"/>
</dbReference>
<dbReference type="Gene3D" id="1.25.40.10">
    <property type="entry name" value="Tetratricopeptide repeat domain"/>
    <property type="match status" value="1"/>
</dbReference>
<dbReference type="EMBL" id="JTDY01000008">
    <property type="protein sequence ID" value="KOB79486.1"/>
    <property type="molecule type" value="Genomic_DNA"/>
</dbReference>
<sequence length="70" mass="8027">MEARIMALVEESCMLSARPDPDDETSTKREVDLPQVNMGNIYFKMGEHPKALKLYRMALDQTPTAEKDLR</sequence>
<evidence type="ECO:0000313" key="3">
    <source>
        <dbReference type="Proteomes" id="UP000037510"/>
    </source>
</evidence>
<proteinExistence type="predicted"/>
<dbReference type="GO" id="GO:0042073">
    <property type="term" value="P:intraciliary transport"/>
    <property type="evidence" value="ECO:0007669"/>
    <property type="project" value="TreeGrafter"/>
</dbReference>
<dbReference type="GO" id="GO:0097730">
    <property type="term" value="C:non-motile cilium"/>
    <property type="evidence" value="ECO:0007669"/>
    <property type="project" value="TreeGrafter"/>
</dbReference>
<dbReference type="PROSITE" id="PS50005">
    <property type="entry name" value="TPR"/>
    <property type="match status" value="1"/>
</dbReference>
<dbReference type="GO" id="GO:1905515">
    <property type="term" value="P:non-motile cilium assembly"/>
    <property type="evidence" value="ECO:0007669"/>
    <property type="project" value="TreeGrafter"/>
</dbReference>
<accession>A0A0L7LWG4</accession>
<dbReference type="PANTHER" id="PTHR44117:SF1">
    <property type="entry name" value="INTRAFLAGELLAR TRANSPORT PROTEIN 88 HOMOLOG"/>
    <property type="match status" value="1"/>
</dbReference>
<comment type="caution">
    <text evidence="2">The sequence shown here is derived from an EMBL/GenBank/DDBJ whole genome shotgun (WGS) entry which is preliminary data.</text>
</comment>
<dbReference type="GO" id="GO:0097546">
    <property type="term" value="C:ciliary base"/>
    <property type="evidence" value="ECO:0007669"/>
    <property type="project" value="TreeGrafter"/>
</dbReference>
<keyword evidence="1" id="KW-0802">TPR repeat</keyword>
<name>A0A0L7LWG4_OPEBR</name>
<evidence type="ECO:0000313" key="2">
    <source>
        <dbReference type="EMBL" id="KOB79486.1"/>
    </source>
</evidence>
<dbReference type="Proteomes" id="UP000037510">
    <property type="component" value="Unassembled WGS sequence"/>
</dbReference>
<dbReference type="SUPFAM" id="SSF48452">
    <property type="entry name" value="TPR-like"/>
    <property type="match status" value="1"/>
</dbReference>
<feature type="repeat" description="TPR" evidence="1">
    <location>
        <begin position="32"/>
        <end position="65"/>
    </location>
</feature>
<dbReference type="GO" id="GO:0036064">
    <property type="term" value="C:ciliary basal body"/>
    <property type="evidence" value="ECO:0007669"/>
    <property type="project" value="TreeGrafter"/>
</dbReference>
<protein>
    <submittedName>
        <fullName evidence="2">Putative tetratricopeptide repeat protein 10, tpr10</fullName>
    </submittedName>
</protein>
<dbReference type="STRING" id="104452.A0A0L7LWG4"/>
<dbReference type="InterPro" id="IPR011990">
    <property type="entry name" value="TPR-like_helical_dom_sf"/>
</dbReference>
<evidence type="ECO:0000256" key="1">
    <source>
        <dbReference type="PROSITE-ProRule" id="PRU00339"/>
    </source>
</evidence>
<dbReference type="AlphaFoldDB" id="A0A0L7LWG4"/>
<keyword evidence="3" id="KW-1185">Reference proteome</keyword>